<dbReference type="PANTHER" id="PTHR11455:SF9">
    <property type="entry name" value="CRYPTOCHROME CIRCADIAN CLOCK 5 ISOFORM X1"/>
    <property type="match status" value="1"/>
</dbReference>
<proteinExistence type="predicted"/>
<dbReference type="InterPro" id="IPR018394">
    <property type="entry name" value="DNA_photolyase_1_CS_C"/>
</dbReference>
<dbReference type="Gene3D" id="1.25.40.80">
    <property type="match status" value="1"/>
</dbReference>
<comment type="cofactor">
    <cofactor evidence="2">
        <name>FAD</name>
        <dbReference type="ChEBI" id="CHEBI:57692"/>
    </cofactor>
</comment>
<evidence type="ECO:0000256" key="3">
    <source>
        <dbReference type="ARBA" id="ARBA00022630"/>
    </source>
</evidence>
<dbReference type="GO" id="GO:0006950">
    <property type="term" value="P:response to stress"/>
    <property type="evidence" value="ECO:0007669"/>
    <property type="project" value="UniProtKB-ARBA"/>
</dbReference>
<name>A0A6J6NLD3_9ZZZZ</name>
<protein>
    <submittedName>
        <fullName evidence="7">Unannotated protein</fullName>
    </submittedName>
</protein>
<dbReference type="EMBL" id="CAEZXM010000065">
    <property type="protein sequence ID" value="CAB4685545.1"/>
    <property type="molecule type" value="Genomic_DNA"/>
</dbReference>
<comment type="cofactor">
    <cofactor evidence="1">
        <name>(6R)-5,10-methylene-5,6,7,8-tetrahydrofolate</name>
        <dbReference type="ChEBI" id="CHEBI:15636"/>
    </cofactor>
</comment>
<dbReference type="Pfam" id="PF03441">
    <property type="entry name" value="FAD_binding_7"/>
    <property type="match status" value="1"/>
</dbReference>
<feature type="domain" description="Cryptochrome/DNA photolyase FAD-binding" evidence="6">
    <location>
        <begin position="28"/>
        <end position="222"/>
    </location>
</feature>
<dbReference type="InterPro" id="IPR005101">
    <property type="entry name" value="Cryptochr/Photolyase_FAD-bd"/>
</dbReference>
<gene>
    <name evidence="7" type="ORF">UFOPK2366_00468</name>
</gene>
<dbReference type="FunFam" id="1.10.579.10:FF:000003">
    <property type="entry name" value="Deoxyribodipyrimidine photo-lyase"/>
    <property type="match status" value="1"/>
</dbReference>
<dbReference type="GO" id="GO:0009416">
    <property type="term" value="P:response to light stimulus"/>
    <property type="evidence" value="ECO:0007669"/>
    <property type="project" value="TreeGrafter"/>
</dbReference>
<reference evidence="7" key="1">
    <citation type="submission" date="2020-05" db="EMBL/GenBank/DDBJ databases">
        <authorList>
            <person name="Chiriac C."/>
            <person name="Salcher M."/>
            <person name="Ghai R."/>
            <person name="Kavagutti S V."/>
        </authorList>
    </citation>
    <scope>NUCLEOTIDE SEQUENCE</scope>
</reference>
<dbReference type="InterPro" id="IPR002081">
    <property type="entry name" value="Cryptochrome/DNA_photolyase_1"/>
</dbReference>
<evidence type="ECO:0000256" key="2">
    <source>
        <dbReference type="ARBA" id="ARBA00001974"/>
    </source>
</evidence>
<sequence>MSAYLRWGQVHPRQLLAHLGDGKAHEIFRSELAWRDFYADVLFRSPQSARQNLQHKMDAIRLDTDDAARERFELWATGCTGYPLVDAGMRQLLATGWMHNRVRMIVASFLVKDLHLPWQWGARHFMRHLVDGDLASNQHGWQWAAGTGTDAAPYFRVFNPTAQSKRFDPDGHYIRRWVPELASLTAPHVHEPWTAPHAAASHVRQPMVDHAAERAETLSRYQVAMGR</sequence>
<evidence type="ECO:0000256" key="5">
    <source>
        <dbReference type="ARBA" id="ARBA00022991"/>
    </source>
</evidence>
<organism evidence="7">
    <name type="scientific">freshwater metagenome</name>
    <dbReference type="NCBI Taxonomy" id="449393"/>
    <lineage>
        <taxon>unclassified sequences</taxon>
        <taxon>metagenomes</taxon>
        <taxon>ecological metagenomes</taxon>
    </lineage>
</organism>
<evidence type="ECO:0000313" key="7">
    <source>
        <dbReference type="EMBL" id="CAB4685545.1"/>
    </source>
</evidence>
<dbReference type="PRINTS" id="PR00147">
    <property type="entry name" value="DNAPHOTLYASE"/>
</dbReference>
<accession>A0A6J6NLD3</accession>
<evidence type="ECO:0000256" key="4">
    <source>
        <dbReference type="ARBA" id="ARBA00022827"/>
    </source>
</evidence>
<dbReference type="Gene3D" id="1.10.579.10">
    <property type="entry name" value="DNA Cyclobutane Dipyrimidine Photolyase, subunit A, domain 3"/>
    <property type="match status" value="1"/>
</dbReference>
<dbReference type="GO" id="GO:0003904">
    <property type="term" value="F:deoxyribodipyrimidine photo-lyase activity"/>
    <property type="evidence" value="ECO:0007669"/>
    <property type="project" value="TreeGrafter"/>
</dbReference>
<dbReference type="GO" id="GO:0003677">
    <property type="term" value="F:DNA binding"/>
    <property type="evidence" value="ECO:0007669"/>
    <property type="project" value="TreeGrafter"/>
</dbReference>
<keyword evidence="5" id="KW-0157">Chromophore</keyword>
<evidence type="ECO:0000259" key="6">
    <source>
        <dbReference type="Pfam" id="PF03441"/>
    </source>
</evidence>
<dbReference type="PROSITE" id="PS00394">
    <property type="entry name" value="DNA_PHOTOLYASES_1_1"/>
    <property type="match status" value="1"/>
</dbReference>
<keyword evidence="4" id="KW-0274">FAD</keyword>
<evidence type="ECO:0000256" key="1">
    <source>
        <dbReference type="ARBA" id="ARBA00001932"/>
    </source>
</evidence>
<dbReference type="PANTHER" id="PTHR11455">
    <property type="entry name" value="CRYPTOCHROME"/>
    <property type="match status" value="1"/>
</dbReference>
<dbReference type="SUPFAM" id="SSF48173">
    <property type="entry name" value="Cryptochrome/photolyase FAD-binding domain"/>
    <property type="match status" value="1"/>
</dbReference>
<dbReference type="PROSITE" id="PS00691">
    <property type="entry name" value="DNA_PHOTOLYASES_1_2"/>
    <property type="match status" value="1"/>
</dbReference>
<dbReference type="AlphaFoldDB" id="A0A6J6NLD3"/>
<dbReference type="GO" id="GO:0071949">
    <property type="term" value="F:FAD binding"/>
    <property type="evidence" value="ECO:0007669"/>
    <property type="project" value="TreeGrafter"/>
</dbReference>
<keyword evidence="3" id="KW-0285">Flavoprotein</keyword>
<dbReference type="GO" id="GO:0006139">
    <property type="term" value="P:nucleobase-containing compound metabolic process"/>
    <property type="evidence" value="ECO:0007669"/>
    <property type="project" value="UniProtKB-ARBA"/>
</dbReference>
<dbReference type="InterPro" id="IPR036134">
    <property type="entry name" value="Crypto/Photolyase_FAD-like_sf"/>
</dbReference>